<dbReference type="InterPro" id="IPR018511">
    <property type="entry name" value="Hemolysin-typ_Ca-bd_CS"/>
</dbReference>
<feature type="domain" description="Haemolysin-type calcium binding-related" evidence="10">
    <location>
        <begin position="2133"/>
        <end position="2174"/>
    </location>
</feature>
<evidence type="ECO:0000256" key="7">
    <source>
        <dbReference type="ARBA" id="ARBA00023026"/>
    </source>
</evidence>
<reference evidence="11 12" key="1">
    <citation type="journal article" date="2019" name="Int. J. Syst. Evol. Microbiol.">
        <title>The Draft Whole-Genome Sequence of the Antibiotic Producer Empedobacter haloabium ATCC 31962 Provides Indications for Its Taxonomic Reclassification.</title>
        <authorList>
            <person name="Miess H."/>
            <person name="Arlt P."/>
            <person name="Apel A.K."/>
            <person name="Weber T."/>
            <person name="Nieselt K."/>
            <person name="Hanssen F."/>
            <person name="Czemmel S."/>
            <person name="Nahnsen S."/>
            <person name="Gross H."/>
        </authorList>
    </citation>
    <scope>NUCLEOTIDE SEQUENCE [LARGE SCALE GENOMIC DNA]</scope>
    <source>
        <strain evidence="11 12">ATCC 31962</strain>
    </source>
</reference>
<feature type="region of interest" description="Disordered" evidence="9">
    <location>
        <begin position="889"/>
        <end position="913"/>
    </location>
</feature>
<dbReference type="InterPro" id="IPR003995">
    <property type="entry name" value="RTX_toxin_determinant-A"/>
</dbReference>
<dbReference type="PANTHER" id="PTHR38340:SF1">
    <property type="entry name" value="S-LAYER PROTEIN"/>
    <property type="match status" value="1"/>
</dbReference>
<feature type="region of interest" description="Disordered" evidence="9">
    <location>
        <begin position="1105"/>
        <end position="1125"/>
    </location>
</feature>
<feature type="region of interest" description="Disordered" evidence="9">
    <location>
        <begin position="2219"/>
        <end position="2280"/>
    </location>
</feature>
<keyword evidence="8" id="KW-0472">Membrane</keyword>
<dbReference type="Pfam" id="PF06594">
    <property type="entry name" value="HCBP_related"/>
    <property type="match status" value="10"/>
</dbReference>
<keyword evidence="5" id="KW-0677">Repeat</keyword>
<dbReference type="PRINTS" id="PR00313">
    <property type="entry name" value="CABNDNGRPT"/>
</dbReference>
<evidence type="ECO:0000256" key="4">
    <source>
        <dbReference type="ARBA" id="ARBA00022656"/>
    </source>
</evidence>
<dbReference type="Gene3D" id="2.150.10.10">
    <property type="entry name" value="Serralysin-like metalloprotease, C-terminal"/>
    <property type="match status" value="14"/>
</dbReference>
<evidence type="ECO:0000256" key="5">
    <source>
        <dbReference type="ARBA" id="ARBA00022737"/>
    </source>
</evidence>
<feature type="domain" description="Haemolysin-type calcium binding-related" evidence="10">
    <location>
        <begin position="2333"/>
        <end position="2375"/>
    </location>
</feature>
<dbReference type="InterPro" id="IPR001343">
    <property type="entry name" value="Hemolysn_Ca-bd"/>
</dbReference>
<evidence type="ECO:0000313" key="12">
    <source>
        <dbReference type="Proteomes" id="UP000321323"/>
    </source>
</evidence>
<feature type="domain" description="Haemolysin-type calcium binding-related" evidence="10">
    <location>
        <begin position="1585"/>
        <end position="1628"/>
    </location>
</feature>
<proteinExistence type="predicted"/>
<dbReference type="Proteomes" id="UP000321323">
    <property type="component" value="Chromosome"/>
</dbReference>
<gene>
    <name evidence="11" type="ORF">E7V67_006190</name>
</gene>
<dbReference type="PROSITE" id="PS00330">
    <property type="entry name" value="HEMOLYSIN_CALCIUM"/>
    <property type="match status" value="17"/>
</dbReference>
<keyword evidence="4" id="KW-0800">Toxin</keyword>
<feature type="region of interest" description="Disordered" evidence="9">
    <location>
        <begin position="1278"/>
        <end position="1317"/>
    </location>
</feature>
<dbReference type="Pfam" id="PF00353">
    <property type="entry name" value="HemolysinCabind"/>
    <property type="match status" value="25"/>
</dbReference>
<dbReference type="PANTHER" id="PTHR38340">
    <property type="entry name" value="S-LAYER PROTEIN"/>
    <property type="match status" value="1"/>
</dbReference>
<evidence type="ECO:0000256" key="9">
    <source>
        <dbReference type="SAM" id="MobiDB-lite"/>
    </source>
</evidence>
<keyword evidence="6" id="KW-0106">Calcium</keyword>
<evidence type="ECO:0000259" key="10">
    <source>
        <dbReference type="Pfam" id="PF06594"/>
    </source>
</evidence>
<feature type="compositionally biased region" description="Gly residues" evidence="9">
    <location>
        <begin position="160"/>
        <end position="210"/>
    </location>
</feature>
<name>A0ABZ1UPP9_9BURK</name>
<evidence type="ECO:0000256" key="6">
    <source>
        <dbReference type="ARBA" id="ARBA00022837"/>
    </source>
</evidence>
<organism evidence="11 12">
    <name type="scientific">[Empedobacter] haloabium</name>
    <dbReference type="NCBI Taxonomy" id="592317"/>
    <lineage>
        <taxon>Bacteria</taxon>
        <taxon>Pseudomonadati</taxon>
        <taxon>Pseudomonadota</taxon>
        <taxon>Betaproteobacteria</taxon>
        <taxon>Burkholderiales</taxon>
        <taxon>Oxalobacteraceae</taxon>
        <taxon>Telluria group</taxon>
        <taxon>Telluria group incertae sedis</taxon>
    </lineage>
</organism>
<keyword evidence="7" id="KW-0843">Virulence</keyword>
<evidence type="ECO:0000256" key="8">
    <source>
        <dbReference type="ARBA" id="ARBA00023136"/>
    </source>
</evidence>
<feature type="region of interest" description="Disordered" evidence="9">
    <location>
        <begin position="1819"/>
        <end position="1840"/>
    </location>
</feature>
<evidence type="ECO:0000256" key="3">
    <source>
        <dbReference type="ARBA" id="ARBA00022525"/>
    </source>
</evidence>
<keyword evidence="12" id="KW-1185">Reference proteome</keyword>
<dbReference type="PRINTS" id="PR01488">
    <property type="entry name" value="RTXTOXINA"/>
</dbReference>
<dbReference type="InterPro" id="IPR050557">
    <property type="entry name" value="RTX_toxin/Mannuronan_C5-epim"/>
</dbReference>
<feature type="region of interest" description="Disordered" evidence="9">
    <location>
        <begin position="2413"/>
        <end position="2479"/>
    </location>
</feature>
<feature type="region of interest" description="Disordered" evidence="9">
    <location>
        <begin position="59"/>
        <end position="78"/>
    </location>
</feature>
<feature type="region of interest" description="Disordered" evidence="9">
    <location>
        <begin position="2007"/>
        <end position="2079"/>
    </location>
</feature>
<dbReference type="SUPFAM" id="SSF51120">
    <property type="entry name" value="beta-Roll"/>
    <property type="match status" value="11"/>
</dbReference>
<feature type="domain" description="Haemolysin-type calcium binding-related" evidence="10">
    <location>
        <begin position="1733"/>
        <end position="1774"/>
    </location>
</feature>
<feature type="compositionally biased region" description="Basic and acidic residues" evidence="9">
    <location>
        <begin position="68"/>
        <end position="78"/>
    </location>
</feature>
<keyword evidence="3" id="KW-0964">Secreted</keyword>
<feature type="domain" description="Haemolysin-type calcium binding-related" evidence="10">
    <location>
        <begin position="1933"/>
        <end position="1975"/>
    </location>
</feature>
<dbReference type="InterPro" id="IPR010566">
    <property type="entry name" value="Haemolys_ca-bd"/>
</dbReference>
<protein>
    <submittedName>
        <fullName evidence="11">Calcium-binding protein</fullName>
    </submittedName>
</protein>
<evidence type="ECO:0000313" key="11">
    <source>
        <dbReference type="EMBL" id="WUR14695.1"/>
    </source>
</evidence>
<feature type="region of interest" description="Disordered" evidence="9">
    <location>
        <begin position="1469"/>
        <end position="1528"/>
    </location>
</feature>
<feature type="domain" description="Haemolysin-type calcium binding-related" evidence="10">
    <location>
        <begin position="979"/>
        <end position="1021"/>
    </location>
</feature>
<sequence length="2609" mass="264554">MAETIEVRYYRLSPLGYYHKYIVYTDSAGNQWGARGGPTRQPDGSFGDIRTTVGPYDSRFPDFDPENDDPREIIKSGDDLSEDWNNIVDAVDAIGNEHHAYDPLDTNSNATVDEALERAGLNEPEQDDLGDNWSPGSDTDLPAPGEPAGGDDSGDPSAPGGPGGGGGAPGAGGGSPDGPGGSSGGSSGGTGGTGGGSSGGPGGGGGGAGANGTTPPRRDPLVLDLDGDGIETTSTRNGTVVLFDHDADGVRTGTGWVKPDDGWLVMDRNGNGTIDSGRELFGVDTIKSNGQFASDGFDALRDLDANRDGKLDGSDSVFANLRIWRDLNQDGVTQAGELSTLGANGIVGIGVNATAVRTDLGNGNIQTAAGTFIRSNGTTGTTGETNGAAANLDLLVNTFYRQFTDHVPLTAQAKALPTLRGSGRVRDLDEAISLSSDLGNTVQGYVAQTTRAGQIGQLDTFIEKWANTADLKPLKAQADALASSGVKLTYTLAGLTAGTPAYDEFVRKLGVVERFMGFTYGGANGQARFTPLTATSGNVTVALAAEQVTSITLAYERFKTDIYESLLLETRLKPYYDKIGTTMQGEFPVFSFTQLEAAFTQAIKANPQQGIVDLVEFLSAFGEVKLAKLGWNASAFLARQIGAAPELASFSEELSSWTVRFAAATEHNLTGTSRPDLLTGTDAADTLYGRDGNDLLLGKGGNDNLYGEAGNDTLDGGSGNDYLSGGAGADVYLFGKGAGQDTVYNHDSDAAGTNADTIELAAGIAPEGVSLSRVSDDLIVRINGTDDTLRVQSYFNSDGSAPYAVEKIAFANGTAWDVATVKAKVLASSAGADSLLGYASADSIGGGDGNDTVYGYGGDDTIDGGNGADYLVAGEGNDTVRAGAGNDTVYSGNGNDSVRGDAHNDNLYGEAGNDTLDGGSGNDYLSGGAGADVYLFGKGSGQDTVANHDNDAVGTSADTIQLGAGITQADVALHRAGEDLLIAIKGTDDVLRVQSYFNGDAANSYVVETIRFADGSMLDTAIIKTMVQVPTLGNDTVYGYAGADTLDGNEGNDTLYGYAGNDSLRGGGGADYLQAGDGDDTARGGLGNDVLYGGSGHDGLYGNEQNDTLYGEAGNDTLDGGSGNDDLQGGAGADVYLFGKGSGRDAIYNADNDAAGTNADTIQLGAGVLPAGVALSRTGDDLVIAINGSDDTLRVQAYFNSDGASSYAVEMLRFADGTAWDVATVKAKVQAGTGNNDLLYGYAGADTLNGGEGNDTVYGGAGDDVLDGAAGADRLQGGDGNDIARGGIGNDTLSGDAGNDNLQGNEQHDTLYGEAGNDTLDGGAGNDYVAGGAGADVYLFGTGAGQDTLYNYDNDALGTNADTIQLGAGIAPAGVTLTRTGDDLVLTLAASGDTLRVQSYFHGEAASNYTVETIRFADGTTWDIAAVKAKVQAGSANNDTLHGYATADTLAGGEGNDVLYGQAGDDALTGASGNDNLQGGDGNDSARGGVGQDTVYGGNGNDLVHGNEGNDNVYGDAGNDTLDGGTGGDYLQGGSGADLYQFGKGGGQDTINNHDGDAVGTNADAILLGAGIAAGGVTLTRVSDDLLIAINGSDDTLRVQSYFYNDGASAYVMEHLKFADGTTWDYATVKSKLVTVTPAPSVSINGTPAGDNLAGGAGNDTLYGQAGNDTLDGGAGNDALYGGDGSDVYRFGKGAGRDTIGGYDVTAGKVDAIVLGAEVAEADVVLGREGDTLVLAIKGTGDTLRVSSYFNTDGAGGYQVEQIRFASGTTWDVAAVKAKVTAATGENDALIGYAGADNLAGLLGDDTLSGRAGNDTLDGGWGDDQLAGEDGDDVLRGGLHNDRLDGGNGADLLQGGDGDDTVYGQAGNDTLEGGAGNDTLDGGAGNDVYLFGRGAGRDTISAHDGTAGKVDVVRLGAGIAAADVTLKRDGDALVLSINGTADTLRVGSYFYNDASYGYQVEEIRFADGTTWDLATVKARVQAAGTDSDTLYGYATADNLAGLAGDDTVSGKGGNDTLDGGTGEDQLAGDDGDDVLRGGANNDRLDGGNGADNLQGGDGDDTVHGQAGNDTIDGGSGNDTLDGGAGNDAYLFGRGAGKDTISGYDSTAGKLDVIQLGAGIAAADVTLKRDGDALVLSIAGSGDTLRVASHFYADATYGYQVEQIRFADGTTWDLAAIKAKVQAGGNDSESLYGYAGNDSLVGLLGDDALYGRAGNDTLDGGWGDDQLAGEDGDDVLRGGLQNDRLDGGTGNDSLQGGDGDDTLYGQAGNDTLEGGAGNDTLDGGSGNDVYLFGRGAGKDTISAHESTAGKLDRIQLANGVAAADVVLQRDGDTLVLSLAGSSDSLRVNNYFSQDATYGYQVEEIRFADGTTWNVATVKQKVLAAGADNDTLIGYAGADSLAGLGGEDTLRARAGNDTLDGGAGDDNLYGEDGDDVLKGGLNDDQLDGGAGNDSLLGNEGADALSGQAGNDTLEGGAGNDTLDGGAGSDKYLFGKGAGADSISSYDGGASDDRVAFGAGVAEGQIWLQKSGSDLQLTLIETNDKLTIRNWYSGSAYRVDGFDLANGKHLLEGQVEALVSAMAAFAPPVPGQTSLPADYQAALNPVIAANWK</sequence>
<feature type="domain" description="Haemolysin-type calcium binding-related" evidence="10">
    <location>
        <begin position="2531"/>
        <end position="2564"/>
    </location>
</feature>
<comment type="subcellular location">
    <subcellularLocation>
        <location evidence="1">Membrane</location>
    </subcellularLocation>
    <subcellularLocation>
        <location evidence="2">Secreted</location>
    </subcellularLocation>
</comment>
<feature type="domain" description="Haemolysin-type calcium binding-related" evidence="10">
    <location>
        <begin position="777"/>
        <end position="820"/>
    </location>
</feature>
<feature type="domain" description="Haemolysin-type calcium binding-related" evidence="10">
    <location>
        <begin position="1181"/>
        <end position="1224"/>
    </location>
</feature>
<evidence type="ECO:0000256" key="2">
    <source>
        <dbReference type="ARBA" id="ARBA00004613"/>
    </source>
</evidence>
<dbReference type="InterPro" id="IPR011049">
    <property type="entry name" value="Serralysin-like_metalloprot_C"/>
</dbReference>
<feature type="domain" description="Haemolysin-type calcium binding-related" evidence="10">
    <location>
        <begin position="1383"/>
        <end position="1425"/>
    </location>
</feature>
<accession>A0ABZ1UPP9</accession>
<evidence type="ECO:0000256" key="1">
    <source>
        <dbReference type="ARBA" id="ARBA00004370"/>
    </source>
</evidence>
<feature type="region of interest" description="Disordered" evidence="9">
    <location>
        <begin position="121"/>
        <end position="223"/>
    </location>
</feature>
<dbReference type="EMBL" id="CP136508">
    <property type="protein sequence ID" value="WUR14695.1"/>
    <property type="molecule type" value="Genomic_DNA"/>
</dbReference>